<dbReference type="KEGG" id="fsy:FsymDg_0464"/>
<dbReference type="Gene3D" id="3.40.50.300">
    <property type="entry name" value="P-loop containing nucleotide triphosphate hydrolases"/>
    <property type="match status" value="1"/>
</dbReference>
<dbReference type="EMBL" id="CP002801">
    <property type="protein sequence ID" value="AEH08013.1"/>
    <property type="molecule type" value="Genomic_DNA"/>
</dbReference>
<dbReference type="HOGENOM" id="CLU_037612_4_0_11"/>
<dbReference type="SUPFAM" id="SSF52540">
    <property type="entry name" value="P-loop containing nucleoside triphosphate hydrolases"/>
    <property type="match status" value="1"/>
</dbReference>
<reference evidence="3 4" key="1">
    <citation type="submission" date="2011-05" db="EMBL/GenBank/DDBJ databases">
        <title>Complete sequence of chromosome of Frankia symbiont of Datisca glomerata.</title>
        <authorList>
            <consortium name="US DOE Joint Genome Institute"/>
            <person name="Lucas S."/>
            <person name="Han J."/>
            <person name="Lapidus A."/>
            <person name="Cheng J.-F."/>
            <person name="Goodwin L."/>
            <person name="Pitluck S."/>
            <person name="Peters L."/>
            <person name="Mikhailova N."/>
            <person name="Chertkov O."/>
            <person name="Teshima H."/>
            <person name="Han C."/>
            <person name="Tapia R."/>
            <person name="Land M."/>
            <person name="Hauser L."/>
            <person name="Kyrpides N."/>
            <person name="Ivanova N."/>
            <person name="Pagani I."/>
            <person name="Berry A."/>
            <person name="Pawlowski K."/>
            <person name="Persson T."/>
            <person name="Vanden Heuvel B."/>
            <person name="Benson D."/>
            <person name="Woyke T."/>
        </authorList>
    </citation>
    <scope>NUCLEOTIDE SEQUENCE [LARGE SCALE GENOMIC DNA]</scope>
    <source>
        <strain evidence="4">4085684</strain>
    </source>
</reference>
<dbReference type="Proteomes" id="UP000001549">
    <property type="component" value="Chromosome"/>
</dbReference>
<protein>
    <submittedName>
        <fullName evidence="3">Cobyrinic acid ac-diamide synthase</fullName>
    </submittedName>
</protein>
<dbReference type="InterPro" id="IPR050678">
    <property type="entry name" value="DNA_Partitioning_ATPase"/>
</dbReference>
<dbReference type="CDD" id="cd02042">
    <property type="entry name" value="ParAB_family"/>
    <property type="match status" value="1"/>
</dbReference>
<keyword evidence="4" id="KW-1185">Reference proteome</keyword>
<feature type="region of interest" description="Disordered" evidence="1">
    <location>
        <begin position="312"/>
        <end position="337"/>
    </location>
</feature>
<evidence type="ECO:0000313" key="4">
    <source>
        <dbReference type="Proteomes" id="UP000001549"/>
    </source>
</evidence>
<dbReference type="eggNOG" id="COG1192">
    <property type="taxonomic scope" value="Bacteria"/>
</dbReference>
<evidence type="ECO:0000259" key="2">
    <source>
        <dbReference type="Pfam" id="PF13614"/>
    </source>
</evidence>
<name>F8B5F7_9ACTN</name>
<accession>F8B5F7</accession>
<dbReference type="AlphaFoldDB" id="F8B5F7"/>
<sequence>MAVHLVGSHRGDPAPVRVGGGTTLTHIISTINLKGGVGKTTITAALAEILAGEHGKRVLIIDLDPQTNLTIFMIGEVRWQELNDSGQTLASLFRDAVDPGPAGGLFDIHQALQRDVSPVGSVTRVDLLASSLDLIDLQDRLLSPVGAPTAGGHSPVELLHRQIEKVADDYDYILVDCPPNLSVLTLNGLRISHGYIVPTIPDVMSTYGIPQIRARIQAFAASVGRDIPAVGLVVSKYRANVSLHRQTADYLARSGRETGLRVFSSRIPDSTEIAEAAEFNDWGTLRQRYGYHRHYDALASLATEFIAAVEDTVPSSRPSSPSPSSESSSSESRDVPS</sequence>
<dbReference type="PANTHER" id="PTHR13696:SF52">
    <property type="entry name" value="PARA FAMILY PROTEIN CT_582"/>
    <property type="match status" value="1"/>
</dbReference>
<feature type="compositionally biased region" description="Low complexity" evidence="1">
    <location>
        <begin position="314"/>
        <end position="330"/>
    </location>
</feature>
<evidence type="ECO:0000256" key="1">
    <source>
        <dbReference type="SAM" id="MobiDB-lite"/>
    </source>
</evidence>
<evidence type="ECO:0000313" key="3">
    <source>
        <dbReference type="EMBL" id="AEH08013.1"/>
    </source>
</evidence>
<organism evidence="3 4">
    <name type="scientific">Candidatus Protofrankia datiscae</name>
    <dbReference type="NCBI Taxonomy" id="2716812"/>
    <lineage>
        <taxon>Bacteria</taxon>
        <taxon>Bacillati</taxon>
        <taxon>Actinomycetota</taxon>
        <taxon>Actinomycetes</taxon>
        <taxon>Frankiales</taxon>
        <taxon>Frankiaceae</taxon>
        <taxon>Protofrankia</taxon>
    </lineage>
</organism>
<dbReference type="Pfam" id="PF13614">
    <property type="entry name" value="AAA_31"/>
    <property type="match status" value="1"/>
</dbReference>
<dbReference type="STRING" id="656024.FsymDg_0464"/>
<proteinExistence type="predicted"/>
<gene>
    <name evidence="3" type="ordered locus">FsymDg_0464</name>
</gene>
<dbReference type="InterPro" id="IPR025669">
    <property type="entry name" value="AAA_dom"/>
</dbReference>
<dbReference type="InterPro" id="IPR027417">
    <property type="entry name" value="P-loop_NTPase"/>
</dbReference>
<dbReference type="PANTHER" id="PTHR13696">
    <property type="entry name" value="P-LOOP CONTAINING NUCLEOSIDE TRIPHOSPHATE HYDROLASE"/>
    <property type="match status" value="1"/>
</dbReference>
<feature type="domain" description="AAA" evidence="2">
    <location>
        <begin position="26"/>
        <end position="222"/>
    </location>
</feature>